<feature type="domain" description="Tim44-like" evidence="4">
    <location>
        <begin position="205"/>
        <end position="348"/>
    </location>
</feature>
<dbReference type="InterPro" id="IPR007379">
    <property type="entry name" value="Tim44-like_dom"/>
</dbReference>
<dbReference type="EMBL" id="UFSM01000001">
    <property type="protein sequence ID" value="SUU88750.1"/>
    <property type="molecule type" value="Genomic_DNA"/>
</dbReference>
<dbReference type="PANTHER" id="PTHR41542">
    <property type="entry name" value="BLL5807 PROTEIN"/>
    <property type="match status" value="1"/>
</dbReference>
<evidence type="ECO:0000313" key="5">
    <source>
        <dbReference type="EMBL" id="SUU88750.1"/>
    </source>
</evidence>
<protein>
    <submittedName>
        <fullName evidence="5">Uncharacterized protein conserved in bacteria</fullName>
    </submittedName>
</protein>
<keyword evidence="2" id="KW-0472">Membrane</keyword>
<keyword evidence="2" id="KW-1133">Transmembrane helix</keyword>
<feature type="compositionally biased region" description="Low complexity" evidence="1">
    <location>
        <begin position="38"/>
        <end position="59"/>
    </location>
</feature>
<feature type="signal peptide" evidence="3">
    <location>
        <begin position="1"/>
        <end position="24"/>
    </location>
</feature>
<proteinExistence type="predicted"/>
<evidence type="ECO:0000259" key="4">
    <source>
        <dbReference type="SMART" id="SM00978"/>
    </source>
</evidence>
<evidence type="ECO:0000313" key="6">
    <source>
        <dbReference type="Proteomes" id="UP000254701"/>
    </source>
</evidence>
<evidence type="ECO:0000256" key="3">
    <source>
        <dbReference type="SAM" id="SignalP"/>
    </source>
</evidence>
<dbReference type="OrthoDB" id="9780873at2"/>
<sequence length="349" mass="36777">MKLSRTTRFATLFAGLFLAFSMVAVDHADARRGGSFGSRGARTFQSAPPTRTAPQPTAPVERSMTPNTGQAANPAATSAARPGAAMQQRPGLFGGFGGAMIGGLLMGGLLGMMMGQGFGGLAGMFGMLMQILLIGGAIWLALRFFRSRQASNAGPAMAGAGAGGGNFNSGGGNFNYRDAAPSDEGGKVNGVSRSFSIPSIGGSRANAAPQQPVSQDITVSGEDLDTFQRMLTEVQEAFGREDHKALRRLVTPEMVSYLSEELADNAQNGVRNDVTNVQLLQADIAESWNEGDRDYATAAMNYSSIDVTRNRTTGEVVDGDENEPTETTELWTFVRQNGGDWQLSAIQDA</sequence>
<name>A0A380WIK5_AMIAI</name>
<accession>A0A380WIK5</accession>
<reference evidence="5 6" key="1">
    <citation type="submission" date="2018-06" db="EMBL/GenBank/DDBJ databases">
        <authorList>
            <consortium name="Pathogen Informatics"/>
            <person name="Doyle S."/>
        </authorList>
    </citation>
    <scope>NUCLEOTIDE SEQUENCE [LARGE SCALE GENOMIC DNA]</scope>
    <source>
        <strain evidence="5 6">NCTC10684</strain>
    </source>
</reference>
<dbReference type="PANTHER" id="PTHR41542:SF1">
    <property type="entry name" value="BLL5807 PROTEIN"/>
    <property type="match status" value="1"/>
</dbReference>
<feature type="region of interest" description="Disordered" evidence="1">
    <location>
        <begin position="34"/>
        <end position="80"/>
    </location>
</feature>
<dbReference type="SMART" id="SM00978">
    <property type="entry name" value="Tim44"/>
    <property type="match status" value="1"/>
</dbReference>
<feature type="compositionally biased region" description="Low complexity" evidence="1">
    <location>
        <begin position="71"/>
        <end position="80"/>
    </location>
</feature>
<dbReference type="Proteomes" id="UP000254701">
    <property type="component" value="Unassembled WGS sequence"/>
</dbReference>
<keyword evidence="2" id="KW-0812">Transmembrane</keyword>
<dbReference type="Gene3D" id="3.10.450.240">
    <property type="match status" value="1"/>
</dbReference>
<dbReference type="RefSeq" id="WP_115731037.1">
    <property type="nucleotide sequence ID" value="NZ_BAAAVY010000019.1"/>
</dbReference>
<dbReference type="InterPro" id="IPR032710">
    <property type="entry name" value="NTF2-like_dom_sf"/>
</dbReference>
<feature type="transmembrane region" description="Helical" evidence="2">
    <location>
        <begin position="118"/>
        <end position="142"/>
    </location>
</feature>
<keyword evidence="3" id="KW-0732">Signal</keyword>
<evidence type="ECO:0000256" key="2">
    <source>
        <dbReference type="SAM" id="Phobius"/>
    </source>
</evidence>
<gene>
    <name evidence="5" type="ORF">NCTC10684_01978</name>
</gene>
<dbReference type="Pfam" id="PF04280">
    <property type="entry name" value="Tim44"/>
    <property type="match status" value="1"/>
</dbReference>
<dbReference type="SUPFAM" id="SSF54427">
    <property type="entry name" value="NTF2-like"/>
    <property type="match status" value="1"/>
</dbReference>
<dbReference type="AlphaFoldDB" id="A0A380WIK5"/>
<feature type="chain" id="PRO_5016715503" evidence="3">
    <location>
        <begin position="25"/>
        <end position="349"/>
    </location>
</feature>
<feature type="transmembrane region" description="Helical" evidence="2">
    <location>
        <begin position="91"/>
        <end position="111"/>
    </location>
</feature>
<evidence type="ECO:0000256" key="1">
    <source>
        <dbReference type="SAM" id="MobiDB-lite"/>
    </source>
</evidence>
<organism evidence="5 6">
    <name type="scientific">Aminobacter aminovorans</name>
    <name type="common">Chelatobacter heintzii</name>
    <dbReference type="NCBI Taxonomy" id="83263"/>
    <lineage>
        <taxon>Bacteria</taxon>
        <taxon>Pseudomonadati</taxon>
        <taxon>Pseudomonadota</taxon>
        <taxon>Alphaproteobacteria</taxon>
        <taxon>Hyphomicrobiales</taxon>
        <taxon>Phyllobacteriaceae</taxon>
        <taxon>Aminobacter</taxon>
    </lineage>
</organism>